<dbReference type="InterPro" id="IPR000257">
    <property type="entry name" value="Uroporphyrinogen_deCOase"/>
</dbReference>
<accession>A0A1W6LMU1</accession>
<dbReference type="PANTHER" id="PTHR47099:SF1">
    <property type="entry name" value="METHYLCOBAMIDE:COM METHYLTRANSFERASE MTBA"/>
    <property type="match status" value="1"/>
</dbReference>
<dbReference type="Gene3D" id="3.20.20.210">
    <property type="match status" value="1"/>
</dbReference>
<evidence type="ECO:0000313" key="3">
    <source>
        <dbReference type="Proteomes" id="UP000193334"/>
    </source>
</evidence>
<protein>
    <submittedName>
        <fullName evidence="2">Methylcobalamin:coenzyme M methyltransferase</fullName>
    </submittedName>
</protein>
<gene>
    <name evidence="2" type="ORF">STSP1_01461</name>
</gene>
<evidence type="ECO:0000313" key="2">
    <source>
        <dbReference type="EMBL" id="ARN57066.1"/>
    </source>
</evidence>
<dbReference type="GO" id="GO:0032259">
    <property type="term" value="P:methylation"/>
    <property type="evidence" value="ECO:0007669"/>
    <property type="project" value="UniProtKB-KW"/>
</dbReference>
<dbReference type="SUPFAM" id="SSF51726">
    <property type="entry name" value="UROD/MetE-like"/>
    <property type="match status" value="1"/>
</dbReference>
<feature type="domain" description="Uroporphyrinogen decarboxylase (URO-D)" evidence="1">
    <location>
        <begin position="181"/>
        <end position="368"/>
    </location>
</feature>
<dbReference type="OrthoDB" id="9806656at2"/>
<dbReference type="GO" id="GO:0006779">
    <property type="term" value="P:porphyrin-containing compound biosynthetic process"/>
    <property type="evidence" value="ECO:0007669"/>
    <property type="project" value="InterPro"/>
</dbReference>
<dbReference type="Pfam" id="PF01208">
    <property type="entry name" value="URO-D"/>
    <property type="match status" value="1"/>
</dbReference>
<dbReference type="InterPro" id="IPR038071">
    <property type="entry name" value="UROD/MetE-like_sf"/>
</dbReference>
<dbReference type="KEGG" id="pbp:STSP1_01461"/>
<keyword evidence="2" id="KW-0489">Methyltransferase</keyword>
<organism evidence="2 3">
    <name type="scientific">Sedimentisphaera salicampi</name>
    <dbReference type="NCBI Taxonomy" id="1941349"/>
    <lineage>
        <taxon>Bacteria</taxon>
        <taxon>Pseudomonadati</taxon>
        <taxon>Planctomycetota</taxon>
        <taxon>Phycisphaerae</taxon>
        <taxon>Sedimentisphaerales</taxon>
        <taxon>Sedimentisphaeraceae</taxon>
        <taxon>Sedimentisphaera</taxon>
    </lineage>
</organism>
<dbReference type="STRING" id="1941349.STSP1_01461"/>
<evidence type="ECO:0000259" key="1">
    <source>
        <dbReference type="Pfam" id="PF01208"/>
    </source>
</evidence>
<dbReference type="GO" id="GO:0004853">
    <property type="term" value="F:uroporphyrinogen decarboxylase activity"/>
    <property type="evidence" value="ECO:0007669"/>
    <property type="project" value="InterPro"/>
</dbReference>
<dbReference type="AlphaFoldDB" id="A0A1W6LMU1"/>
<reference evidence="3" key="1">
    <citation type="submission" date="2017-04" db="EMBL/GenBank/DDBJ databases">
        <title>Comparative genomics and description of representatives of a novel lineage of planctomycetes thriving in anoxic sediments.</title>
        <authorList>
            <person name="Spring S."/>
            <person name="Bunk B."/>
            <person name="Sproer C."/>
        </authorList>
    </citation>
    <scope>NUCLEOTIDE SEQUENCE [LARGE SCALE GENOMIC DNA]</scope>
    <source>
        <strain evidence="3">ST-PulAB-D4</strain>
    </source>
</reference>
<proteinExistence type="predicted"/>
<dbReference type="RefSeq" id="WP_085755742.1">
    <property type="nucleotide sequence ID" value="NZ_CP021023.1"/>
</dbReference>
<keyword evidence="3" id="KW-1185">Reference proteome</keyword>
<name>A0A1W6LMU1_9BACT</name>
<sequence length="370" mass="41662">MNAGNEFIECVKKGSTKPFVSLQIGAGAGFDVKLAGKQWNSQGTLDDTIRAYEIVGGFPLFNIGLPGLEQLAPDLPYETENSETEGEKFTNTHLETPFGQLDWKFHELPKIGTMIMKYPVTVDDNENAFNMIKWFADQHYKYKDRVADKIQPDVDKLKNHGPVSLQWNIQPFELFGLTSVDNLVLLAKLYPEQFRQTCDHIRDINAALLEEVFKTDVDFVFLGAPGSEMLSPEFYEKYIIPDSQKLTDVVHGCGRLIYSHICSPIEPFLTMGFYNQMGLDLFETFSPPPVGNVESIEKAREIMDDNICTRGNIGLDLLLNGSKEQVAQATLDLCEATKGTKHMIAASDYLFYDIPLENVQTMVETAENFK</sequence>
<dbReference type="Proteomes" id="UP000193334">
    <property type="component" value="Chromosome"/>
</dbReference>
<keyword evidence="2" id="KW-0808">Transferase</keyword>
<dbReference type="PANTHER" id="PTHR47099">
    <property type="entry name" value="METHYLCOBAMIDE:COM METHYLTRANSFERASE MTBA"/>
    <property type="match status" value="1"/>
</dbReference>
<dbReference type="GO" id="GO:0008168">
    <property type="term" value="F:methyltransferase activity"/>
    <property type="evidence" value="ECO:0007669"/>
    <property type="project" value="UniProtKB-KW"/>
</dbReference>
<dbReference type="InterPro" id="IPR052024">
    <property type="entry name" value="Methanogen_methyltrans"/>
</dbReference>
<dbReference type="EMBL" id="CP021023">
    <property type="protein sequence ID" value="ARN57066.1"/>
    <property type="molecule type" value="Genomic_DNA"/>
</dbReference>